<evidence type="ECO:0000256" key="1">
    <source>
        <dbReference type="ARBA" id="ARBA00022729"/>
    </source>
</evidence>
<proteinExistence type="predicted"/>
<dbReference type="Proteomes" id="UP001589813">
    <property type="component" value="Unassembled WGS sequence"/>
</dbReference>
<evidence type="ECO:0000256" key="2">
    <source>
        <dbReference type="ARBA" id="ARBA00022801"/>
    </source>
</evidence>
<dbReference type="EMBL" id="JBHLXP010000003">
    <property type="protein sequence ID" value="MFC0049455.1"/>
    <property type="molecule type" value="Genomic_DNA"/>
</dbReference>
<protein>
    <submittedName>
        <fullName evidence="4">Alpha/beta hydrolase family esterase</fullName>
    </submittedName>
</protein>
<organism evidence="4 5">
    <name type="scientific">Rheinheimera tilapiae</name>
    <dbReference type="NCBI Taxonomy" id="875043"/>
    <lineage>
        <taxon>Bacteria</taxon>
        <taxon>Pseudomonadati</taxon>
        <taxon>Pseudomonadota</taxon>
        <taxon>Gammaproteobacteria</taxon>
        <taxon>Chromatiales</taxon>
        <taxon>Chromatiaceae</taxon>
        <taxon>Rheinheimera</taxon>
    </lineage>
</organism>
<keyword evidence="3" id="KW-0472">Membrane</keyword>
<evidence type="ECO:0000256" key="3">
    <source>
        <dbReference type="SAM" id="Phobius"/>
    </source>
</evidence>
<dbReference type="SUPFAM" id="SSF53474">
    <property type="entry name" value="alpha/beta-Hydrolases"/>
    <property type="match status" value="1"/>
</dbReference>
<dbReference type="PANTHER" id="PTHR43037:SF1">
    <property type="entry name" value="BLL1128 PROTEIN"/>
    <property type="match status" value="1"/>
</dbReference>
<dbReference type="RefSeq" id="WP_377245321.1">
    <property type="nucleotide sequence ID" value="NZ_JBHLXP010000003.1"/>
</dbReference>
<dbReference type="PANTHER" id="PTHR43037">
    <property type="entry name" value="UNNAMED PRODUCT-RELATED"/>
    <property type="match status" value="1"/>
</dbReference>
<gene>
    <name evidence="4" type="ORF">ACFFJP_14255</name>
</gene>
<sequence>MKKALRSILLGLTFLVTLCAGLFVYFVYTPDPEEPLLTGTLTKATLAVNGETYTYRLYLPKDLAKDAPLVMVLHGSGQNGAQIRSETGYGFERLADQHGFAVVYPSGKSFDWNDCSKTGDFLVNGRELDDVNYLNTLVDTLIAAHGFDQRRVFATGVSAGGFMSLRLALESPERFRAVAAVSANVPAPDNFKCKPVAPGASVLLMNGTADTIVPYSGGEVELWGMFFQNGQVLSSVASAEFFAAQNKLPLAAKREAPLPDVKNVQRMQWQNEDNFEVELITILDGGHGMPQPHWQRPRLLGPSPMQPNGPELIWQFFARQKP</sequence>
<dbReference type="InterPro" id="IPR050955">
    <property type="entry name" value="Plant_Biomass_Hydrol_Est"/>
</dbReference>
<keyword evidence="2 4" id="KW-0378">Hydrolase</keyword>
<accession>A0ABV6BF21</accession>
<keyword evidence="1" id="KW-0732">Signal</keyword>
<keyword evidence="3" id="KW-0812">Transmembrane</keyword>
<keyword evidence="3" id="KW-1133">Transmembrane helix</keyword>
<dbReference type="GO" id="GO:0016787">
    <property type="term" value="F:hydrolase activity"/>
    <property type="evidence" value="ECO:0007669"/>
    <property type="project" value="UniProtKB-KW"/>
</dbReference>
<dbReference type="Gene3D" id="3.40.50.1820">
    <property type="entry name" value="alpha/beta hydrolase"/>
    <property type="match status" value="1"/>
</dbReference>
<reference evidence="4 5" key="1">
    <citation type="submission" date="2024-09" db="EMBL/GenBank/DDBJ databases">
        <authorList>
            <person name="Sun Q."/>
            <person name="Mori K."/>
        </authorList>
    </citation>
    <scope>NUCLEOTIDE SEQUENCE [LARGE SCALE GENOMIC DNA]</scope>
    <source>
        <strain evidence="4 5">KCTC 23315</strain>
    </source>
</reference>
<evidence type="ECO:0000313" key="4">
    <source>
        <dbReference type="EMBL" id="MFC0049455.1"/>
    </source>
</evidence>
<name>A0ABV6BF21_9GAMM</name>
<keyword evidence="5" id="KW-1185">Reference proteome</keyword>
<dbReference type="InterPro" id="IPR010126">
    <property type="entry name" value="Esterase_phb"/>
</dbReference>
<feature type="transmembrane region" description="Helical" evidence="3">
    <location>
        <begin position="7"/>
        <end position="28"/>
    </location>
</feature>
<evidence type="ECO:0000313" key="5">
    <source>
        <dbReference type="Proteomes" id="UP001589813"/>
    </source>
</evidence>
<dbReference type="InterPro" id="IPR029058">
    <property type="entry name" value="AB_hydrolase_fold"/>
</dbReference>
<comment type="caution">
    <text evidence="4">The sequence shown here is derived from an EMBL/GenBank/DDBJ whole genome shotgun (WGS) entry which is preliminary data.</text>
</comment>
<dbReference type="Pfam" id="PF10503">
    <property type="entry name" value="Esterase_PHB"/>
    <property type="match status" value="1"/>
</dbReference>